<gene>
    <name evidence="1" type="ORF">GU920_00245</name>
</gene>
<accession>A0ABW9Y0E1</accession>
<dbReference type="Proteomes" id="UP001517376">
    <property type="component" value="Unassembled WGS sequence"/>
</dbReference>
<organism evidence="1 2">
    <name type="scientific">Paragemmobacter ruber</name>
    <dbReference type="NCBI Taxonomy" id="1985673"/>
    <lineage>
        <taxon>Bacteria</taxon>
        <taxon>Pseudomonadati</taxon>
        <taxon>Pseudomonadota</taxon>
        <taxon>Alphaproteobacteria</taxon>
        <taxon>Rhodobacterales</taxon>
        <taxon>Paracoccaceae</taxon>
        <taxon>Paragemmobacter</taxon>
    </lineage>
</organism>
<reference evidence="2" key="1">
    <citation type="submission" date="2020-01" db="EMBL/GenBank/DDBJ databases">
        <title>Sphingomonas sp. strain CSW-10.</title>
        <authorList>
            <person name="Chen W.-M."/>
        </authorList>
    </citation>
    <scope>NUCLEOTIDE SEQUENCE [LARGE SCALE GENOMIC DNA]</scope>
    <source>
        <strain evidence="2">CCP-1</strain>
    </source>
</reference>
<comment type="caution">
    <text evidence="1">The sequence shown here is derived from an EMBL/GenBank/DDBJ whole genome shotgun (WGS) entry which is preliminary data.</text>
</comment>
<evidence type="ECO:0000313" key="2">
    <source>
        <dbReference type="Proteomes" id="UP001517376"/>
    </source>
</evidence>
<name>A0ABW9Y0E1_9RHOB</name>
<keyword evidence="2" id="KW-1185">Reference proteome</keyword>
<proteinExistence type="predicted"/>
<sequence length="73" mass="7763">MTYASHARALAAIELRSAASLRRDMAAGLLPRTAAISAIRDCLRHARACNWAASVRARFPLGFPAQIAAPFAA</sequence>
<evidence type="ECO:0000313" key="1">
    <source>
        <dbReference type="EMBL" id="NBE05957.1"/>
    </source>
</evidence>
<protein>
    <submittedName>
        <fullName evidence="1">Uncharacterized protein</fullName>
    </submittedName>
</protein>
<dbReference type="RefSeq" id="WP_161764799.1">
    <property type="nucleotide sequence ID" value="NZ_JAAATW010000001.1"/>
</dbReference>
<dbReference type="EMBL" id="JAAATW010000001">
    <property type="protein sequence ID" value="NBE05957.1"/>
    <property type="molecule type" value="Genomic_DNA"/>
</dbReference>